<organism evidence="4">
    <name type="scientific">marine metagenome</name>
    <dbReference type="NCBI Taxonomy" id="408172"/>
    <lineage>
        <taxon>unclassified sequences</taxon>
        <taxon>metagenomes</taxon>
        <taxon>ecological metagenomes</taxon>
    </lineage>
</organism>
<sequence>MASIRKLRGKWYSRIQIWDGVRQRERLIPLKTSNKTDAKVRNAEIERVESDIKDGMEYNFSWLKDNGGRTSVRVRTLKDVADEYLDYRIGKVRPSTINRDRISLNQLMMVIHDNTPINHITYNHIEGNKGFIRIMLDNGYSVTGLNISLRHIKTFFNWCYKKARYLKEEVHFDMLNEGRPLPRYLNEYELNQIYSLDWLDGFYKRAFYFYEHTGCRPSEPFCGELMGDWLFVDAEDSKSRAPRQIKLTEELKLILVEMQACRDMYTTNGSAKPNEAVYYRISKEMRKVVKSLKFSNKKRISLKSFRHTYGIKRITVTGNIYQVSRELGHSKTTTTEIYLEYPEQRRLDDFPSLSKYIKRYDILEENRIKDTVYKDTGKYNFLYSPREIDNL</sequence>
<evidence type="ECO:0000313" key="4">
    <source>
        <dbReference type="EMBL" id="SVB15817.1"/>
    </source>
</evidence>
<dbReference type="Gene3D" id="1.10.150.130">
    <property type="match status" value="1"/>
</dbReference>
<keyword evidence="1" id="KW-0238">DNA-binding</keyword>
<dbReference type="PANTHER" id="PTHR30349:SF41">
    <property type="entry name" value="INTEGRASE_RECOMBINASE PROTEIN MJ0367-RELATED"/>
    <property type="match status" value="1"/>
</dbReference>
<evidence type="ECO:0000256" key="1">
    <source>
        <dbReference type="ARBA" id="ARBA00023125"/>
    </source>
</evidence>
<dbReference type="AlphaFoldDB" id="A0A382BRN5"/>
<keyword evidence="2" id="KW-0233">DNA recombination</keyword>
<gene>
    <name evidence="4" type="ORF">METZ01_LOCUS168671</name>
</gene>
<proteinExistence type="predicted"/>
<dbReference type="InterPro" id="IPR010998">
    <property type="entry name" value="Integrase_recombinase_N"/>
</dbReference>
<dbReference type="GO" id="GO:0006310">
    <property type="term" value="P:DNA recombination"/>
    <property type="evidence" value="ECO:0007669"/>
    <property type="project" value="UniProtKB-KW"/>
</dbReference>
<dbReference type="PANTHER" id="PTHR30349">
    <property type="entry name" value="PHAGE INTEGRASE-RELATED"/>
    <property type="match status" value="1"/>
</dbReference>
<evidence type="ECO:0000256" key="2">
    <source>
        <dbReference type="ARBA" id="ARBA00023172"/>
    </source>
</evidence>
<dbReference type="EMBL" id="UINC01030815">
    <property type="protein sequence ID" value="SVB15817.1"/>
    <property type="molecule type" value="Genomic_DNA"/>
</dbReference>
<dbReference type="GO" id="GO:0015074">
    <property type="term" value="P:DNA integration"/>
    <property type="evidence" value="ECO:0007669"/>
    <property type="project" value="InterPro"/>
</dbReference>
<dbReference type="InterPro" id="IPR044068">
    <property type="entry name" value="CB"/>
</dbReference>
<evidence type="ECO:0000259" key="3">
    <source>
        <dbReference type="PROSITE" id="PS51900"/>
    </source>
</evidence>
<feature type="domain" description="Core-binding (CB)" evidence="3">
    <location>
        <begin position="75"/>
        <end position="160"/>
    </location>
</feature>
<dbReference type="InterPro" id="IPR013762">
    <property type="entry name" value="Integrase-like_cat_sf"/>
</dbReference>
<reference evidence="4" key="1">
    <citation type="submission" date="2018-05" db="EMBL/GenBank/DDBJ databases">
        <authorList>
            <person name="Lanie J.A."/>
            <person name="Ng W.-L."/>
            <person name="Kazmierczak K.M."/>
            <person name="Andrzejewski T.M."/>
            <person name="Davidsen T.M."/>
            <person name="Wayne K.J."/>
            <person name="Tettelin H."/>
            <person name="Glass J.I."/>
            <person name="Rusch D."/>
            <person name="Podicherti R."/>
            <person name="Tsui H.-C.T."/>
            <person name="Winkler M.E."/>
        </authorList>
    </citation>
    <scope>NUCLEOTIDE SEQUENCE</scope>
</reference>
<dbReference type="Gene3D" id="1.10.443.10">
    <property type="entry name" value="Intergrase catalytic core"/>
    <property type="match status" value="1"/>
</dbReference>
<dbReference type="GO" id="GO:0003677">
    <property type="term" value="F:DNA binding"/>
    <property type="evidence" value="ECO:0007669"/>
    <property type="project" value="UniProtKB-KW"/>
</dbReference>
<protein>
    <recommendedName>
        <fullName evidence="3">Core-binding (CB) domain-containing protein</fullName>
    </recommendedName>
</protein>
<name>A0A382BRN5_9ZZZZ</name>
<dbReference type="SUPFAM" id="SSF56349">
    <property type="entry name" value="DNA breaking-rejoining enzymes"/>
    <property type="match status" value="1"/>
</dbReference>
<dbReference type="InterPro" id="IPR011010">
    <property type="entry name" value="DNA_brk_join_enz"/>
</dbReference>
<dbReference type="InterPro" id="IPR050090">
    <property type="entry name" value="Tyrosine_recombinase_XerCD"/>
</dbReference>
<dbReference type="PROSITE" id="PS51900">
    <property type="entry name" value="CB"/>
    <property type="match status" value="1"/>
</dbReference>
<accession>A0A382BRN5</accession>